<sequence>MITAEDIVEKQFSATFRGYNQEEVDEFLDDITETLKTLEKENQSLKRQVKRLKDDQWNL</sequence>
<evidence type="ECO:0000256" key="3">
    <source>
        <dbReference type="ARBA" id="ARBA00022618"/>
    </source>
</evidence>
<dbReference type="Pfam" id="PF05103">
    <property type="entry name" value="DivIVA"/>
    <property type="match status" value="1"/>
</dbReference>
<evidence type="ECO:0000256" key="1">
    <source>
        <dbReference type="ARBA" id="ARBA00004496"/>
    </source>
</evidence>
<feature type="coiled-coil region" evidence="6">
    <location>
        <begin position="28"/>
        <end position="55"/>
    </location>
</feature>
<protein>
    <submittedName>
        <fullName evidence="7">Uncharacterized protein</fullName>
    </submittedName>
</protein>
<gene>
    <name evidence="7" type="ORF">SMU82_08690</name>
</gene>
<evidence type="ECO:0000313" key="8">
    <source>
        <dbReference type="Proteomes" id="UP000011676"/>
    </source>
</evidence>
<keyword evidence="5" id="KW-0131">Cell cycle</keyword>
<dbReference type="GO" id="GO:0051301">
    <property type="term" value="P:cell division"/>
    <property type="evidence" value="ECO:0007669"/>
    <property type="project" value="UniProtKB-KW"/>
</dbReference>
<reference evidence="7 8" key="1">
    <citation type="journal article" date="2013" name="Mol. Biol. Evol.">
        <title>Evolutionary and population genomics of the cavity causing bacteria Streptococcus mutans.</title>
        <authorList>
            <person name="Cornejo O.E."/>
            <person name="Lefebure T."/>
            <person name="Pavinski Bitar P.D."/>
            <person name="Lang P."/>
            <person name="Richards V.P."/>
            <person name="Eilertson K."/>
            <person name="Do T."/>
            <person name="Beighton D."/>
            <person name="Zeng L."/>
            <person name="Ahn S.J."/>
            <person name="Burne R.A."/>
            <person name="Siepel A."/>
            <person name="Bustamante C.D."/>
            <person name="Stanhope M.J."/>
        </authorList>
    </citation>
    <scope>NUCLEOTIDE SEQUENCE [LARGE SCALE GENOMIC DNA]</scope>
    <source>
        <strain evidence="7 8">SM6</strain>
    </source>
</reference>
<dbReference type="PANTHER" id="PTHR35794">
    <property type="entry name" value="CELL DIVISION PROTEIN DIVIVA"/>
    <property type="match status" value="1"/>
</dbReference>
<dbReference type="Gene3D" id="6.10.250.660">
    <property type="match status" value="1"/>
</dbReference>
<proteinExistence type="predicted"/>
<dbReference type="InterPro" id="IPR019933">
    <property type="entry name" value="DivIVA_domain"/>
</dbReference>
<keyword evidence="4 6" id="KW-0175">Coiled coil</keyword>
<evidence type="ECO:0000256" key="6">
    <source>
        <dbReference type="SAM" id="Coils"/>
    </source>
</evidence>
<organism evidence="7 8">
    <name type="scientific">Streptococcus mutans SM6</name>
    <dbReference type="NCBI Taxonomy" id="857119"/>
    <lineage>
        <taxon>Bacteria</taxon>
        <taxon>Bacillati</taxon>
        <taxon>Bacillota</taxon>
        <taxon>Bacilli</taxon>
        <taxon>Lactobacillales</taxon>
        <taxon>Streptococcaceae</taxon>
        <taxon>Streptococcus</taxon>
    </lineage>
</organism>
<dbReference type="GO" id="GO:0005737">
    <property type="term" value="C:cytoplasm"/>
    <property type="evidence" value="ECO:0007669"/>
    <property type="project" value="UniProtKB-SubCell"/>
</dbReference>
<evidence type="ECO:0000256" key="5">
    <source>
        <dbReference type="ARBA" id="ARBA00023306"/>
    </source>
</evidence>
<dbReference type="RefSeq" id="WP_002296438.1">
    <property type="nucleotide sequence ID" value="NZ_AHSR01000042.1"/>
</dbReference>
<keyword evidence="2" id="KW-0963">Cytoplasm</keyword>
<name>A0A829BH67_STRMG</name>
<evidence type="ECO:0000256" key="4">
    <source>
        <dbReference type="ARBA" id="ARBA00023054"/>
    </source>
</evidence>
<comment type="subcellular location">
    <subcellularLocation>
        <location evidence="1">Cytoplasm</location>
    </subcellularLocation>
</comment>
<dbReference type="Proteomes" id="UP000011676">
    <property type="component" value="Unassembled WGS sequence"/>
</dbReference>
<keyword evidence="3" id="KW-0132">Cell division</keyword>
<dbReference type="PANTHER" id="PTHR35794:SF1">
    <property type="entry name" value="CELL CYCLE PROTEIN GPSB"/>
    <property type="match status" value="1"/>
</dbReference>
<comment type="caution">
    <text evidence="7">The sequence shown here is derived from an EMBL/GenBank/DDBJ whole genome shotgun (WGS) entry which is preliminary data.</text>
</comment>
<dbReference type="AlphaFoldDB" id="A0A829BH67"/>
<evidence type="ECO:0000313" key="7">
    <source>
        <dbReference type="EMBL" id="EMC22428.1"/>
    </source>
</evidence>
<evidence type="ECO:0000256" key="2">
    <source>
        <dbReference type="ARBA" id="ARBA00022490"/>
    </source>
</evidence>
<dbReference type="EMBL" id="AHSR01000042">
    <property type="protein sequence ID" value="EMC22428.1"/>
    <property type="molecule type" value="Genomic_DNA"/>
</dbReference>
<accession>A0A829BH67</accession>
<dbReference type="NCBIfam" id="TIGR03544">
    <property type="entry name" value="DivI1A_domain"/>
    <property type="match status" value="1"/>
</dbReference>
<dbReference type="InterPro" id="IPR007793">
    <property type="entry name" value="DivIVA_fam"/>
</dbReference>